<dbReference type="AlphaFoldDB" id="M8CAP8"/>
<proteinExistence type="predicted"/>
<name>M8CAP8_AEGTA</name>
<dbReference type="PANTHER" id="PTHR46777:SF5">
    <property type="entry name" value="WUSCHEL-RELATED HOMEOBOX 13"/>
    <property type="match status" value="1"/>
</dbReference>
<reference evidence="1" key="1">
    <citation type="submission" date="2015-06" db="UniProtKB">
        <authorList>
            <consortium name="EnsemblPlants"/>
        </authorList>
    </citation>
    <scope>IDENTIFICATION</scope>
</reference>
<accession>M8CAP8</accession>
<sequence>MANASEPPEESGDAGEVLGYVKVMTNDPMEALQKQISIYATICEQLVEMHRAFTEHQDSIAAEAEEVEGVDGKTIELVKRRVEGGCSAPGGGQN</sequence>
<dbReference type="PANTHER" id="PTHR46777">
    <property type="entry name" value="WUSCHEL-RELATED HOMEOBOX 13"/>
    <property type="match status" value="1"/>
</dbReference>
<organism evidence="1">
    <name type="scientific">Aegilops tauschii</name>
    <name type="common">Tausch's goatgrass</name>
    <name type="synonym">Aegilops squarrosa</name>
    <dbReference type="NCBI Taxonomy" id="37682"/>
    <lineage>
        <taxon>Eukaryota</taxon>
        <taxon>Viridiplantae</taxon>
        <taxon>Streptophyta</taxon>
        <taxon>Embryophyta</taxon>
        <taxon>Tracheophyta</taxon>
        <taxon>Spermatophyta</taxon>
        <taxon>Magnoliopsida</taxon>
        <taxon>Liliopsida</taxon>
        <taxon>Poales</taxon>
        <taxon>Poaceae</taxon>
        <taxon>BOP clade</taxon>
        <taxon>Pooideae</taxon>
        <taxon>Triticodae</taxon>
        <taxon>Triticeae</taxon>
        <taxon>Triticinae</taxon>
        <taxon>Aegilops</taxon>
    </lineage>
</organism>
<protein>
    <submittedName>
        <fullName evidence="1">Uncharacterized protein</fullName>
    </submittedName>
</protein>
<evidence type="ECO:0000313" key="1">
    <source>
        <dbReference type="EnsemblPlants" id="EMT31208"/>
    </source>
</evidence>
<dbReference type="GO" id="GO:0003700">
    <property type="term" value="F:DNA-binding transcription factor activity"/>
    <property type="evidence" value="ECO:0007669"/>
    <property type="project" value="InterPro"/>
</dbReference>
<dbReference type="EnsemblPlants" id="EMT31208">
    <property type="protein sequence ID" value="EMT31208"/>
    <property type="gene ID" value="F775_11409"/>
</dbReference>
<dbReference type="InterPro" id="IPR044559">
    <property type="entry name" value="WOX13-like"/>
</dbReference>